<comment type="caution">
    <text evidence="2">The sequence shown here is derived from an EMBL/GenBank/DDBJ whole genome shotgun (WGS) entry which is preliminary data.</text>
</comment>
<organism evidence="2 3">
    <name type="scientific">Hibiscus sabdariffa</name>
    <name type="common">roselle</name>
    <dbReference type="NCBI Taxonomy" id="183260"/>
    <lineage>
        <taxon>Eukaryota</taxon>
        <taxon>Viridiplantae</taxon>
        <taxon>Streptophyta</taxon>
        <taxon>Embryophyta</taxon>
        <taxon>Tracheophyta</taxon>
        <taxon>Spermatophyta</taxon>
        <taxon>Magnoliopsida</taxon>
        <taxon>eudicotyledons</taxon>
        <taxon>Gunneridae</taxon>
        <taxon>Pentapetalae</taxon>
        <taxon>rosids</taxon>
        <taxon>malvids</taxon>
        <taxon>Malvales</taxon>
        <taxon>Malvaceae</taxon>
        <taxon>Malvoideae</taxon>
        <taxon>Hibiscus</taxon>
    </lineage>
</organism>
<gene>
    <name evidence="2" type="ORF">V6N11_041039</name>
</gene>
<dbReference type="EMBL" id="JBBPBN010000022">
    <property type="protein sequence ID" value="KAK9013016.1"/>
    <property type="molecule type" value="Genomic_DNA"/>
</dbReference>
<feature type="transmembrane region" description="Helical" evidence="1">
    <location>
        <begin position="69"/>
        <end position="92"/>
    </location>
</feature>
<dbReference type="Proteomes" id="UP001396334">
    <property type="component" value="Unassembled WGS sequence"/>
</dbReference>
<keyword evidence="1" id="KW-1133">Transmembrane helix</keyword>
<protein>
    <submittedName>
        <fullName evidence="2">Uncharacterized protein</fullName>
    </submittedName>
</protein>
<name>A0ABR2RJA5_9ROSI</name>
<sequence length="146" mass="16121">MLSASGVDILSSGMCHRSCCNGWTCEIQWVSSKLKSKSLIVNVLHLTVTGALVTRKVQQGRGRGLYSNFIVFLFILHKSSVCLSLAVANFAYQRQREGMLADWRMGLGNYGLGELVSWRGGCRSLKTKKISRVELRNASSQSTCKS</sequence>
<evidence type="ECO:0000313" key="2">
    <source>
        <dbReference type="EMBL" id="KAK9013016.1"/>
    </source>
</evidence>
<proteinExistence type="predicted"/>
<accession>A0ABR2RJA5</accession>
<evidence type="ECO:0000256" key="1">
    <source>
        <dbReference type="SAM" id="Phobius"/>
    </source>
</evidence>
<keyword evidence="1" id="KW-0472">Membrane</keyword>
<evidence type="ECO:0000313" key="3">
    <source>
        <dbReference type="Proteomes" id="UP001396334"/>
    </source>
</evidence>
<reference evidence="2 3" key="1">
    <citation type="journal article" date="2024" name="G3 (Bethesda)">
        <title>Genome assembly of Hibiscus sabdariffa L. provides insights into metabolisms of medicinal natural products.</title>
        <authorList>
            <person name="Kim T."/>
        </authorList>
    </citation>
    <scope>NUCLEOTIDE SEQUENCE [LARGE SCALE GENOMIC DNA]</scope>
    <source>
        <strain evidence="2">TK-2024</strain>
        <tissue evidence="2">Old leaves</tissue>
    </source>
</reference>
<keyword evidence="3" id="KW-1185">Reference proteome</keyword>
<keyword evidence="1" id="KW-0812">Transmembrane</keyword>